<dbReference type="GO" id="GO:0000287">
    <property type="term" value="F:magnesium ion binding"/>
    <property type="evidence" value="ECO:0007669"/>
    <property type="project" value="UniProtKB-ARBA"/>
</dbReference>
<dbReference type="SUPFAM" id="SSF54826">
    <property type="entry name" value="Enolase N-terminal domain-like"/>
    <property type="match status" value="1"/>
</dbReference>
<dbReference type="FunFam" id="3.30.390.10:FF:000009">
    <property type="entry name" value="Hydrophobic dipeptide epimerase"/>
    <property type="match status" value="1"/>
</dbReference>
<dbReference type="EC" id="5.1.1.-" evidence="7"/>
<dbReference type="SFLD" id="SFLDG00180">
    <property type="entry name" value="muconate_cycloisomerase"/>
    <property type="match status" value="1"/>
</dbReference>
<dbReference type="InterPro" id="IPR036849">
    <property type="entry name" value="Enolase-like_C_sf"/>
</dbReference>
<dbReference type="InterPro" id="IPR013342">
    <property type="entry name" value="Mandelate_racemase_C"/>
</dbReference>
<evidence type="ECO:0000256" key="4">
    <source>
        <dbReference type="ARBA" id="ARBA00023235"/>
    </source>
</evidence>
<name>A0A4Z0J6J9_9LACO</name>
<comment type="similarity">
    <text evidence="1 7">Belongs to the mandelate racemase/muconate lactonizing enzyme family.</text>
</comment>
<evidence type="ECO:0000313" key="10">
    <source>
        <dbReference type="Proteomes" id="UP000297348"/>
    </source>
</evidence>
<dbReference type="Gene3D" id="3.20.20.120">
    <property type="entry name" value="Enolase-like C-terminal domain"/>
    <property type="match status" value="1"/>
</dbReference>
<feature type="binding site" evidence="6">
    <location>
        <position position="248"/>
    </location>
    <ligand>
        <name>Mg(2+)</name>
        <dbReference type="ChEBI" id="CHEBI:18420"/>
    </ligand>
</feature>
<dbReference type="PANTHER" id="PTHR48073:SF2">
    <property type="entry name" value="O-SUCCINYLBENZOATE SYNTHASE"/>
    <property type="match status" value="1"/>
</dbReference>
<evidence type="ECO:0000256" key="7">
    <source>
        <dbReference type="RuleBase" id="RU366006"/>
    </source>
</evidence>
<dbReference type="EMBL" id="RKLX01000038">
    <property type="protein sequence ID" value="TGD17348.1"/>
    <property type="molecule type" value="Genomic_DNA"/>
</dbReference>
<feature type="binding site" evidence="6">
    <location>
        <position position="223"/>
    </location>
    <ligand>
        <name>Mg(2+)</name>
        <dbReference type="ChEBI" id="CHEBI:18420"/>
    </ligand>
</feature>
<evidence type="ECO:0000256" key="6">
    <source>
        <dbReference type="PIRSR" id="PIRSR634603-3"/>
    </source>
</evidence>
<proteinExistence type="inferred from homology"/>
<dbReference type="GO" id="GO:0016855">
    <property type="term" value="F:racemase and epimerase activity, acting on amino acids and derivatives"/>
    <property type="evidence" value="ECO:0007669"/>
    <property type="project" value="UniProtKB-UniRule"/>
</dbReference>
<evidence type="ECO:0000259" key="8">
    <source>
        <dbReference type="SMART" id="SM00922"/>
    </source>
</evidence>
<accession>A0A4Z0J6J9</accession>
<keyword evidence="3 6" id="KW-0460">Magnesium</keyword>
<dbReference type="SFLD" id="SFLDF00009">
    <property type="entry name" value="o-succinylbenzoate_synthase"/>
    <property type="match status" value="1"/>
</dbReference>
<dbReference type="AlphaFoldDB" id="A0A4Z0J6J9"/>
<evidence type="ECO:0000256" key="2">
    <source>
        <dbReference type="ARBA" id="ARBA00022723"/>
    </source>
</evidence>
<feature type="active site" description="Proton acceptor; specific for (R)-substrate epimerization" evidence="5">
    <location>
        <position position="166"/>
    </location>
</feature>
<feature type="domain" description="Mandelate racemase/muconate lactonizing enzyme C-terminal" evidence="8">
    <location>
        <begin position="145"/>
        <end position="244"/>
    </location>
</feature>
<dbReference type="GO" id="GO:0006518">
    <property type="term" value="P:peptide metabolic process"/>
    <property type="evidence" value="ECO:0007669"/>
    <property type="project" value="UniProtKB-ARBA"/>
</dbReference>
<dbReference type="Gene3D" id="3.30.390.10">
    <property type="entry name" value="Enolase-like, N-terminal domain"/>
    <property type="match status" value="1"/>
</dbReference>
<dbReference type="PANTHER" id="PTHR48073">
    <property type="entry name" value="O-SUCCINYLBENZOATE SYNTHASE-RELATED"/>
    <property type="match status" value="1"/>
</dbReference>
<keyword evidence="4 7" id="KW-0413">Isomerase</keyword>
<keyword evidence="10" id="KW-1185">Reference proteome</keyword>
<organism evidence="9 10">
    <name type="scientific">Levilactobacillus suantsaiihabitans</name>
    <dbReference type="NCBI Taxonomy" id="2487722"/>
    <lineage>
        <taxon>Bacteria</taxon>
        <taxon>Bacillati</taxon>
        <taxon>Bacillota</taxon>
        <taxon>Bacilli</taxon>
        <taxon>Lactobacillales</taxon>
        <taxon>Lactobacillaceae</taxon>
        <taxon>Levilactobacillus</taxon>
    </lineage>
</organism>
<dbReference type="Proteomes" id="UP000297348">
    <property type="component" value="Unassembled WGS sequence"/>
</dbReference>
<dbReference type="RefSeq" id="WP_135369002.1">
    <property type="nucleotide sequence ID" value="NZ_RKLX01000038.1"/>
</dbReference>
<dbReference type="OrthoDB" id="9796450at2"/>
<dbReference type="InterPro" id="IPR029017">
    <property type="entry name" value="Enolase-like_N"/>
</dbReference>
<dbReference type="Pfam" id="PF13378">
    <property type="entry name" value="MR_MLE_C"/>
    <property type="match status" value="1"/>
</dbReference>
<dbReference type="InterPro" id="IPR034603">
    <property type="entry name" value="Dipeptide_epimerase"/>
</dbReference>
<reference evidence="9 10" key="1">
    <citation type="submission" date="2018-10" db="EMBL/GenBank/DDBJ databases">
        <title>Lactobacillus sp. R7 and Lactobacillus sp. R19 isolated from fermented mustard green product of Taiwan.</title>
        <authorList>
            <person name="Lin S.-T."/>
        </authorList>
    </citation>
    <scope>NUCLEOTIDE SEQUENCE [LARGE SCALE GENOMIC DNA]</scope>
    <source>
        <strain evidence="9 10">BCRC 81129</strain>
    </source>
</reference>
<dbReference type="CDD" id="cd03319">
    <property type="entry name" value="L-Ala-DL-Glu_epimerase"/>
    <property type="match status" value="1"/>
</dbReference>
<feature type="active site" description="Proton acceptor; specific for (S)-substrate epimerization" evidence="5">
    <location>
        <position position="272"/>
    </location>
</feature>
<dbReference type="SFLD" id="SFLDS00001">
    <property type="entry name" value="Enolase"/>
    <property type="match status" value="1"/>
</dbReference>
<dbReference type="SUPFAM" id="SSF51604">
    <property type="entry name" value="Enolase C-terminal domain-like"/>
    <property type="match status" value="1"/>
</dbReference>
<sequence length="353" mass="37928">MKDDLIITDVATSVEKIPLKRPFVTHLHTVNEIQAVRVLVKLNNGTTGIGSATPNEVVTGDTLATLQAVIETVIKPRLVGKSLNRFEPLMAALQKSVRYNQPAKAALDIAIYNAWAQNCRQPLTALLGGAKDSMATDYTISIGEPGQMVAEAKALVQKGFHALKVKIGNRPVREDVATITQIGRAVGPAVSLRIDVNQGWTYQQARLGLHLLEAAQLKIDFVEQPLAADQLPSLAKLRDQTCLPIMVDESVFTPADALTVIRAGAADIVNIKLMKSGGIYPATQINQICEAAGISCMVGCMIEAPESLAAAVAFANAHQNVCFIDLDSVYMAKEFPSANQLTHGGDRLWLADN</sequence>
<gene>
    <name evidence="9" type="ORF">EGT51_12685</name>
</gene>
<protein>
    <recommendedName>
        <fullName evidence="7">Dipeptide epimerase</fullName>
        <ecNumber evidence="7">5.1.1.-</ecNumber>
    </recommendedName>
</protein>
<dbReference type="Pfam" id="PF02746">
    <property type="entry name" value="MR_MLE_N"/>
    <property type="match status" value="1"/>
</dbReference>
<evidence type="ECO:0000256" key="3">
    <source>
        <dbReference type="ARBA" id="ARBA00022842"/>
    </source>
</evidence>
<dbReference type="InterPro" id="IPR013341">
    <property type="entry name" value="Mandelate_racemase_N_dom"/>
</dbReference>
<dbReference type="SMART" id="SM00922">
    <property type="entry name" value="MR_MLE"/>
    <property type="match status" value="1"/>
</dbReference>
<comment type="caution">
    <text evidence="9">The sequence shown here is derived from an EMBL/GenBank/DDBJ whole genome shotgun (WGS) entry which is preliminary data.</text>
</comment>
<evidence type="ECO:0000256" key="5">
    <source>
        <dbReference type="PIRSR" id="PIRSR634603-1"/>
    </source>
</evidence>
<dbReference type="InterPro" id="IPR029065">
    <property type="entry name" value="Enolase_C-like"/>
</dbReference>
<evidence type="ECO:0000313" key="9">
    <source>
        <dbReference type="EMBL" id="TGD17348.1"/>
    </source>
</evidence>
<comment type="cofactor">
    <cofactor evidence="6 7">
        <name>Mg(2+)</name>
        <dbReference type="ChEBI" id="CHEBI:18420"/>
    </cofactor>
    <text evidence="6 7">Binds 1 Mg(2+) ion per subunit.</text>
</comment>
<evidence type="ECO:0000256" key="1">
    <source>
        <dbReference type="ARBA" id="ARBA00008031"/>
    </source>
</evidence>
<feature type="binding site" evidence="6">
    <location>
        <position position="195"/>
    </location>
    <ligand>
        <name>Mg(2+)</name>
        <dbReference type="ChEBI" id="CHEBI:18420"/>
    </ligand>
</feature>
<keyword evidence="2 6" id="KW-0479">Metal-binding</keyword>